<gene>
    <name evidence="3" type="ORF">LX32DRAFT_508568</name>
</gene>
<keyword evidence="4" id="KW-1185">Reference proteome</keyword>
<keyword evidence="2" id="KW-0732">Signal</keyword>
<feature type="non-terminal residue" evidence="3">
    <location>
        <position position="456"/>
    </location>
</feature>
<dbReference type="Proteomes" id="UP001232148">
    <property type="component" value="Unassembled WGS sequence"/>
</dbReference>
<feature type="region of interest" description="Disordered" evidence="1">
    <location>
        <begin position="111"/>
        <end position="233"/>
    </location>
</feature>
<dbReference type="EMBL" id="MU843093">
    <property type="protein sequence ID" value="KAK2021592.1"/>
    <property type="molecule type" value="Genomic_DNA"/>
</dbReference>
<evidence type="ECO:0000313" key="3">
    <source>
        <dbReference type="EMBL" id="KAK2021592.1"/>
    </source>
</evidence>
<accession>A0AAD9H5B7</accession>
<organism evidence="3 4">
    <name type="scientific">Colletotrichum zoysiae</name>
    <dbReference type="NCBI Taxonomy" id="1216348"/>
    <lineage>
        <taxon>Eukaryota</taxon>
        <taxon>Fungi</taxon>
        <taxon>Dikarya</taxon>
        <taxon>Ascomycota</taxon>
        <taxon>Pezizomycotina</taxon>
        <taxon>Sordariomycetes</taxon>
        <taxon>Hypocreomycetidae</taxon>
        <taxon>Glomerellales</taxon>
        <taxon>Glomerellaceae</taxon>
        <taxon>Colletotrichum</taxon>
        <taxon>Colletotrichum graminicola species complex</taxon>
    </lineage>
</organism>
<dbReference type="AlphaFoldDB" id="A0AAD9H5B7"/>
<name>A0AAD9H5B7_9PEZI</name>
<evidence type="ECO:0000256" key="1">
    <source>
        <dbReference type="SAM" id="MobiDB-lite"/>
    </source>
</evidence>
<feature type="signal peptide" evidence="2">
    <location>
        <begin position="1"/>
        <end position="18"/>
    </location>
</feature>
<protein>
    <submittedName>
        <fullName evidence="3">Uncharacterized protein</fullName>
    </submittedName>
</protein>
<evidence type="ECO:0000256" key="2">
    <source>
        <dbReference type="SAM" id="SignalP"/>
    </source>
</evidence>
<reference evidence="3" key="1">
    <citation type="submission" date="2021-06" db="EMBL/GenBank/DDBJ databases">
        <title>Comparative genomics, transcriptomics and evolutionary studies reveal genomic signatures of adaptation to plant cell wall in hemibiotrophic fungi.</title>
        <authorList>
            <consortium name="DOE Joint Genome Institute"/>
            <person name="Baroncelli R."/>
            <person name="Diaz J.F."/>
            <person name="Benocci T."/>
            <person name="Peng M."/>
            <person name="Battaglia E."/>
            <person name="Haridas S."/>
            <person name="Andreopoulos W."/>
            <person name="Labutti K."/>
            <person name="Pangilinan J."/>
            <person name="Floch G.L."/>
            <person name="Makela M.R."/>
            <person name="Henrissat B."/>
            <person name="Grigoriev I.V."/>
            <person name="Crouch J.A."/>
            <person name="De Vries R.P."/>
            <person name="Sukno S.A."/>
            <person name="Thon M.R."/>
        </authorList>
    </citation>
    <scope>NUCLEOTIDE SEQUENCE</scope>
    <source>
        <strain evidence="3">MAFF235873</strain>
    </source>
</reference>
<evidence type="ECO:0000313" key="4">
    <source>
        <dbReference type="Proteomes" id="UP001232148"/>
    </source>
</evidence>
<proteinExistence type="predicted"/>
<sequence length="456" mass="46755">MRGLYMGLGVIALVSVNANQYPNCEHDNCYNNLVDDRFKDKANVFCVEFLSGTTTAPYAIPTDFDNCQKDIKAISSACSCVTYTLTHTVPVTTSTSSSWITSITAPSTTVSTAESTSSTSSTTPSNTSSTSVSSTSSTASSSTSVSSTSSTASSSTSVSSTSSTASSSTSVSSTSSTSSSSTSVSSTSSTASSSTSVSSTLSTASSSTSLSSTTTIGTSSTTSSKTSTSSTTTSIPLASETTITYPVTDSSTKLTTSTIYTTRVETLTQCAPNAVDCSLSPITTTQTIAVSTTVCPLTEESNRAATTILNTIPTTKMTTSTIYTTRVETITRCLPSFPDCHDQSYVTTKTIALYTTVCPVIEESNKPGPTGPVPSPPAAQMTSWVTSTIYTTNSYTVTACQGNKPDCVPTLRITTEVVPVSTTICPVTEGVSQTLTIASPVSASTYPALPVGTSPG</sequence>
<feature type="chain" id="PRO_5042245693" evidence="2">
    <location>
        <begin position="19"/>
        <end position="456"/>
    </location>
</feature>
<comment type="caution">
    <text evidence="3">The sequence shown here is derived from an EMBL/GenBank/DDBJ whole genome shotgun (WGS) entry which is preliminary data.</text>
</comment>